<evidence type="ECO:0000313" key="1">
    <source>
        <dbReference type="EMBL" id="KAH9372984.1"/>
    </source>
</evidence>
<dbReference type="Proteomes" id="UP000821853">
    <property type="component" value="Chromosome 4"/>
</dbReference>
<accession>A0A9J6GES2</accession>
<comment type="caution">
    <text evidence="1">The sequence shown here is derived from an EMBL/GenBank/DDBJ whole genome shotgun (WGS) entry which is preliminary data.</text>
</comment>
<keyword evidence="2" id="KW-1185">Reference proteome</keyword>
<dbReference type="EMBL" id="JABSTR010000006">
    <property type="protein sequence ID" value="KAH9372984.1"/>
    <property type="molecule type" value="Genomic_DNA"/>
</dbReference>
<sequence>MNEDYDKKEPNLPAITYVAGYWDHAALKKLSCMSYKESLMFEDDKEVDGGELVKVMTCGVVSSFHSLP</sequence>
<reference evidence="1 2" key="1">
    <citation type="journal article" date="2020" name="Cell">
        <title>Large-Scale Comparative Analyses of Tick Genomes Elucidate Their Genetic Diversity and Vector Capacities.</title>
        <authorList>
            <consortium name="Tick Genome and Microbiome Consortium (TIGMIC)"/>
            <person name="Jia N."/>
            <person name="Wang J."/>
            <person name="Shi W."/>
            <person name="Du L."/>
            <person name="Sun Y."/>
            <person name="Zhan W."/>
            <person name="Jiang J.F."/>
            <person name="Wang Q."/>
            <person name="Zhang B."/>
            <person name="Ji P."/>
            <person name="Bell-Sakyi L."/>
            <person name="Cui X.M."/>
            <person name="Yuan T.T."/>
            <person name="Jiang B.G."/>
            <person name="Yang W.F."/>
            <person name="Lam T.T."/>
            <person name="Chang Q.C."/>
            <person name="Ding S.J."/>
            <person name="Wang X.J."/>
            <person name="Zhu J.G."/>
            <person name="Ruan X.D."/>
            <person name="Zhao L."/>
            <person name="Wei J.T."/>
            <person name="Ye R.Z."/>
            <person name="Que T.C."/>
            <person name="Du C.H."/>
            <person name="Zhou Y.H."/>
            <person name="Cheng J.X."/>
            <person name="Dai P.F."/>
            <person name="Guo W.B."/>
            <person name="Han X.H."/>
            <person name="Huang E.J."/>
            <person name="Li L.F."/>
            <person name="Wei W."/>
            <person name="Gao Y.C."/>
            <person name="Liu J.Z."/>
            <person name="Shao H.Z."/>
            <person name="Wang X."/>
            <person name="Wang C.C."/>
            <person name="Yang T.C."/>
            <person name="Huo Q.B."/>
            <person name="Li W."/>
            <person name="Chen H.Y."/>
            <person name="Chen S.E."/>
            <person name="Zhou L.G."/>
            <person name="Ni X.B."/>
            <person name="Tian J.H."/>
            <person name="Sheng Y."/>
            <person name="Liu T."/>
            <person name="Pan Y.S."/>
            <person name="Xia L.Y."/>
            <person name="Li J."/>
            <person name="Zhao F."/>
            <person name="Cao W.C."/>
        </authorList>
    </citation>
    <scope>NUCLEOTIDE SEQUENCE [LARGE SCALE GENOMIC DNA]</scope>
    <source>
        <strain evidence="1">HaeL-2018</strain>
    </source>
</reference>
<dbReference type="VEuPathDB" id="VectorBase:HLOH_050925"/>
<protein>
    <submittedName>
        <fullName evidence="1">Uncharacterized protein</fullName>
    </submittedName>
</protein>
<name>A0A9J6GES2_HAELO</name>
<organism evidence="1 2">
    <name type="scientific">Haemaphysalis longicornis</name>
    <name type="common">Bush tick</name>
    <dbReference type="NCBI Taxonomy" id="44386"/>
    <lineage>
        <taxon>Eukaryota</taxon>
        <taxon>Metazoa</taxon>
        <taxon>Ecdysozoa</taxon>
        <taxon>Arthropoda</taxon>
        <taxon>Chelicerata</taxon>
        <taxon>Arachnida</taxon>
        <taxon>Acari</taxon>
        <taxon>Parasitiformes</taxon>
        <taxon>Ixodida</taxon>
        <taxon>Ixodoidea</taxon>
        <taxon>Ixodidae</taxon>
        <taxon>Haemaphysalinae</taxon>
        <taxon>Haemaphysalis</taxon>
    </lineage>
</organism>
<dbReference type="AlphaFoldDB" id="A0A9J6GES2"/>
<proteinExistence type="predicted"/>
<gene>
    <name evidence="1" type="ORF">HPB48_019807</name>
</gene>
<evidence type="ECO:0000313" key="2">
    <source>
        <dbReference type="Proteomes" id="UP000821853"/>
    </source>
</evidence>